<evidence type="ECO:0000313" key="1">
    <source>
        <dbReference type="EMBL" id="EKD44774.1"/>
    </source>
</evidence>
<name>K2A3V9_9BACT</name>
<accession>K2A3V9</accession>
<comment type="caution">
    <text evidence="1">The sequence shown here is derived from an EMBL/GenBank/DDBJ whole genome shotgun (WGS) entry which is preliminary data.</text>
</comment>
<reference evidence="1" key="1">
    <citation type="journal article" date="2012" name="Science">
        <title>Fermentation, hydrogen, and sulfur metabolism in multiple uncultivated bacterial phyla.</title>
        <authorList>
            <person name="Wrighton K.C."/>
            <person name="Thomas B.C."/>
            <person name="Sharon I."/>
            <person name="Miller C.S."/>
            <person name="Castelle C.J."/>
            <person name="VerBerkmoes N.C."/>
            <person name="Wilkins M.J."/>
            <person name="Hettich R.L."/>
            <person name="Lipton M.S."/>
            <person name="Williams K.H."/>
            <person name="Long P.E."/>
            <person name="Banfield J.F."/>
        </authorList>
    </citation>
    <scope>NUCLEOTIDE SEQUENCE [LARGE SCALE GENOMIC DNA]</scope>
</reference>
<organism evidence="1">
    <name type="scientific">uncultured bacterium</name>
    <name type="common">gcode 4</name>
    <dbReference type="NCBI Taxonomy" id="1234023"/>
    <lineage>
        <taxon>Bacteria</taxon>
        <taxon>environmental samples</taxon>
    </lineage>
</organism>
<dbReference type="EMBL" id="AMFJ01028740">
    <property type="protein sequence ID" value="EKD44774.1"/>
    <property type="molecule type" value="Genomic_DNA"/>
</dbReference>
<proteinExistence type="predicted"/>
<gene>
    <name evidence="1" type="ORF">ACD_71C00009G0001</name>
</gene>
<sequence>MDVSKIDFKLKKSELSYNPLIKFEVTSLWDSRYVNYEFTISKDKNFKDYKTTNTVYGEIYIDPNDYKDYGNMLYIRSRWYFNWIYTHYSNIISQCMSDSILCEIEFKSWDNFLFDLNNLSEYIDINLDKLFFKKNYKKRFDLIDLI</sequence>
<dbReference type="AlphaFoldDB" id="K2A3V9"/>
<protein>
    <submittedName>
        <fullName evidence="1">Uncharacterized protein</fullName>
    </submittedName>
</protein>